<dbReference type="RefSeq" id="WP_306996280.1">
    <property type="nucleotide sequence ID" value="NZ_JAUSUT010000001.1"/>
</dbReference>
<sequence>MWLFDDVIAALPARPRVAVLPFGCRPTGIVVFLCLFRICHRLVLPSLQAVRVSLPGSGFELRGLIRSSGCNVRGGPGLGSVVSGRLCILLRGLRCCGCRVGSCRRSIGMSSRSTGSVACLAGGGGCLTSQ</sequence>
<accession>A0ABU0F1W5</accession>
<organism evidence="1 2">
    <name type="scientific">Amycolatopsis thermophila</name>
    <dbReference type="NCBI Taxonomy" id="206084"/>
    <lineage>
        <taxon>Bacteria</taxon>
        <taxon>Bacillati</taxon>
        <taxon>Actinomycetota</taxon>
        <taxon>Actinomycetes</taxon>
        <taxon>Pseudonocardiales</taxon>
        <taxon>Pseudonocardiaceae</taxon>
        <taxon>Amycolatopsis</taxon>
    </lineage>
</organism>
<evidence type="ECO:0000313" key="1">
    <source>
        <dbReference type="EMBL" id="MDQ0381552.1"/>
    </source>
</evidence>
<protein>
    <submittedName>
        <fullName evidence="1">Uncharacterized protein</fullName>
    </submittedName>
</protein>
<reference evidence="1 2" key="1">
    <citation type="submission" date="2023-07" db="EMBL/GenBank/DDBJ databases">
        <title>Sequencing the genomes of 1000 actinobacteria strains.</title>
        <authorList>
            <person name="Klenk H.-P."/>
        </authorList>
    </citation>
    <scope>NUCLEOTIDE SEQUENCE [LARGE SCALE GENOMIC DNA]</scope>
    <source>
        <strain evidence="1 2">DSM 45805</strain>
    </source>
</reference>
<name>A0ABU0F1W5_9PSEU</name>
<gene>
    <name evidence="1" type="ORF">FB470_005546</name>
</gene>
<comment type="caution">
    <text evidence="1">The sequence shown here is derived from an EMBL/GenBank/DDBJ whole genome shotgun (WGS) entry which is preliminary data.</text>
</comment>
<proteinExistence type="predicted"/>
<evidence type="ECO:0000313" key="2">
    <source>
        <dbReference type="Proteomes" id="UP001229651"/>
    </source>
</evidence>
<dbReference type="EMBL" id="JAUSUT010000001">
    <property type="protein sequence ID" value="MDQ0381552.1"/>
    <property type="molecule type" value="Genomic_DNA"/>
</dbReference>
<keyword evidence="2" id="KW-1185">Reference proteome</keyword>
<dbReference type="Proteomes" id="UP001229651">
    <property type="component" value="Unassembled WGS sequence"/>
</dbReference>